<accession>A0ABP8UEA7</accession>
<dbReference type="Pfam" id="PF13460">
    <property type="entry name" value="NAD_binding_10"/>
    <property type="match status" value="1"/>
</dbReference>
<sequence>MPRYGWDMTVVITGATGRVGGNVVDGLLERGIRVRVTSRNPSGAVFPAGVEVVRADLNEPESLRAALVGAERVFLYPRVQDPDALVAVLSEAGVEHVVLLSASSAAAEGVEDDFNGASLLRRIERPLAASGLTYTFLRPDTFAANASGWRDTIRAGGTVPLPYPDSVQVPIHEKDIADVAVVALTTDRLNNAAPVLTGPERITLREQVAAIGVAIERELSVVEQTEAEAREFFGRFMPPRFFDVILGAWRASVGATPTISPEVEKITGHPGRTFARWAVDHADLYR</sequence>
<name>A0ABP8UEA7_9ACTN</name>
<dbReference type="Gene3D" id="3.90.25.10">
    <property type="entry name" value="UDP-galactose 4-epimerase, domain 1"/>
    <property type="match status" value="1"/>
</dbReference>
<dbReference type="Gene3D" id="3.40.50.720">
    <property type="entry name" value="NAD(P)-binding Rossmann-like Domain"/>
    <property type="match status" value="1"/>
</dbReference>
<dbReference type="InterPro" id="IPR036291">
    <property type="entry name" value="NAD(P)-bd_dom_sf"/>
</dbReference>
<feature type="domain" description="NAD(P)-binding" evidence="1">
    <location>
        <begin position="14"/>
        <end position="186"/>
    </location>
</feature>
<dbReference type="InterPro" id="IPR051604">
    <property type="entry name" value="Ergot_Alk_Oxidoreductase"/>
</dbReference>
<evidence type="ECO:0000259" key="1">
    <source>
        <dbReference type="Pfam" id="PF13460"/>
    </source>
</evidence>
<organism evidence="2 3">
    <name type="scientific">Actinoallomurus vinaceus</name>
    <dbReference type="NCBI Taxonomy" id="1080074"/>
    <lineage>
        <taxon>Bacteria</taxon>
        <taxon>Bacillati</taxon>
        <taxon>Actinomycetota</taxon>
        <taxon>Actinomycetes</taxon>
        <taxon>Streptosporangiales</taxon>
        <taxon>Thermomonosporaceae</taxon>
        <taxon>Actinoallomurus</taxon>
    </lineage>
</organism>
<proteinExistence type="predicted"/>
<gene>
    <name evidence="2" type="ORF">GCM10023196_041810</name>
</gene>
<dbReference type="SUPFAM" id="SSF51735">
    <property type="entry name" value="NAD(P)-binding Rossmann-fold domains"/>
    <property type="match status" value="1"/>
</dbReference>
<dbReference type="InterPro" id="IPR016040">
    <property type="entry name" value="NAD(P)-bd_dom"/>
</dbReference>
<evidence type="ECO:0000313" key="2">
    <source>
        <dbReference type="EMBL" id="GAA4627859.1"/>
    </source>
</evidence>
<evidence type="ECO:0000313" key="3">
    <source>
        <dbReference type="Proteomes" id="UP001501442"/>
    </source>
</evidence>
<dbReference type="PANTHER" id="PTHR43162:SF1">
    <property type="entry name" value="PRESTALK A DIFFERENTIATION PROTEIN A"/>
    <property type="match status" value="1"/>
</dbReference>
<keyword evidence="3" id="KW-1185">Reference proteome</keyword>
<dbReference type="PANTHER" id="PTHR43162">
    <property type="match status" value="1"/>
</dbReference>
<dbReference type="Proteomes" id="UP001501442">
    <property type="component" value="Unassembled WGS sequence"/>
</dbReference>
<comment type="caution">
    <text evidence="2">The sequence shown here is derived from an EMBL/GenBank/DDBJ whole genome shotgun (WGS) entry which is preliminary data.</text>
</comment>
<dbReference type="EMBL" id="BAABHK010000005">
    <property type="protein sequence ID" value="GAA4627859.1"/>
    <property type="molecule type" value="Genomic_DNA"/>
</dbReference>
<reference evidence="3" key="1">
    <citation type="journal article" date="2019" name="Int. J. Syst. Evol. Microbiol.">
        <title>The Global Catalogue of Microorganisms (GCM) 10K type strain sequencing project: providing services to taxonomists for standard genome sequencing and annotation.</title>
        <authorList>
            <consortium name="The Broad Institute Genomics Platform"/>
            <consortium name="The Broad Institute Genome Sequencing Center for Infectious Disease"/>
            <person name="Wu L."/>
            <person name="Ma J."/>
        </authorList>
    </citation>
    <scope>NUCLEOTIDE SEQUENCE [LARGE SCALE GENOMIC DNA]</scope>
    <source>
        <strain evidence="3">JCM 17939</strain>
    </source>
</reference>
<protein>
    <submittedName>
        <fullName evidence="2">NAD(P)H-binding protein</fullName>
    </submittedName>
</protein>